<keyword evidence="2" id="KW-0732">Signal</keyword>
<protein>
    <recommendedName>
        <fullName evidence="5">Secreted protein</fullName>
    </recommendedName>
</protein>
<proteinExistence type="predicted"/>
<evidence type="ECO:0008006" key="5">
    <source>
        <dbReference type="Google" id="ProtNLM"/>
    </source>
</evidence>
<organism evidence="3 4">
    <name type="scientific">Lipingzhangella rawalii</name>
    <dbReference type="NCBI Taxonomy" id="2055835"/>
    <lineage>
        <taxon>Bacteria</taxon>
        <taxon>Bacillati</taxon>
        <taxon>Actinomycetota</taxon>
        <taxon>Actinomycetes</taxon>
        <taxon>Streptosporangiales</taxon>
        <taxon>Nocardiopsidaceae</taxon>
        <taxon>Lipingzhangella</taxon>
    </lineage>
</organism>
<evidence type="ECO:0000256" key="2">
    <source>
        <dbReference type="SAM" id="SignalP"/>
    </source>
</evidence>
<reference evidence="4" key="1">
    <citation type="submission" date="2023-07" db="EMBL/GenBank/DDBJ databases">
        <title>Novel species in the genus Lipingzhangella isolated from Sambhar Salt Lake.</title>
        <authorList>
            <person name="Jiya N."/>
            <person name="Kajale S."/>
            <person name="Sharma A."/>
        </authorList>
    </citation>
    <scope>NUCLEOTIDE SEQUENCE [LARGE SCALE GENOMIC DNA]</scope>
    <source>
        <strain evidence="4">LS1_29</strain>
    </source>
</reference>
<dbReference type="Proteomes" id="UP001250214">
    <property type="component" value="Unassembled WGS sequence"/>
</dbReference>
<accession>A0ABU2H6K4</accession>
<dbReference type="EMBL" id="JAVLVT010000005">
    <property type="protein sequence ID" value="MDS1270941.1"/>
    <property type="molecule type" value="Genomic_DNA"/>
</dbReference>
<keyword evidence="4" id="KW-1185">Reference proteome</keyword>
<feature type="signal peptide" evidence="2">
    <location>
        <begin position="1"/>
        <end position="24"/>
    </location>
</feature>
<gene>
    <name evidence="3" type="ORF">RIF23_11590</name>
</gene>
<comment type="caution">
    <text evidence="3">The sequence shown here is derived from an EMBL/GenBank/DDBJ whole genome shotgun (WGS) entry which is preliminary data.</text>
</comment>
<evidence type="ECO:0000256" key="1">
    <source>
        <dbReference type="SAM" id="MobiDB-lite"/>
    </source>
</evidence>
<feature type="chain" id="PRO_5046432414" description="Secreted protein" evidence="2">
    <location>
        <begin position="25"/>
        <end position="176"/>
    </location>
</feature>
<evidence type="ECO:0000313" key="4">
    <source>
        <dbReference type="Proteomes" id="UP001250214"/>
    </source>
</evidence>
<sequence>MPRLLLLAGTSTLALALAAAPAGATLPMADDPDNGSTESLETGEGNQNQSDGTLVEVKSLERSASNGFTSLTWSVINNTTGSLDTADFMGDAFSYSDRGFGGIILVDESTETDYHPIMDSEGSCICSGDQRPSEFRSPVGSNETVSYWNLYSIPGDVDAVTVQVPGYEPIEDVPIE</sequence>
<feature type="region of interest" description="Disordered" evidence="1">
    <location>
        <begin position="26"/>
        <end position="51"/>
    </location>
</feature>
<feature type="compositionally biased region" description="Polar residues" evidence="1">
    <location>
        <begin position="34"/>
        <end position="51"/>
    </location>
</feature>
<dbReference type="RefSeq" id="WP_310912496.1">
    <property type="nucleotide sequence ID" value="NZ_JAVLVT010000005.1"/>
</dbReference>
<evidence type="ECO:0000313" key="3">
    <source>
        <dbReference type="EMBL" id="MDS1270941.1"/>
    </source>
</evidence>
<name>A0ABU2H6K4_9ACTN</name>